<feature type="compositionally biased region" description="Low complexity" evidence="1">
    <location>
        <begin position="33"/>
        <end position="64"/>
    </location>
</feature>
<dbReference type="Proteomes" id="UP001216390">
    <property type="component" value="Chromosome"/>
</dbReference>
<sequence length="210" mass="21670">MVLVVGAFAVGCGGDDGRTDPGPRTSSTTDAQSPSSRPATSSTSPTSSSTTSTTSAPPVTTGPTGADAAEQEVIDRYLGYWAARLEANSGVPDPAHPGLAEFATGAQLEAAMSEAQSNLEAGLAYRQREDPAAIQRVEVVSIDGDVAVVQECYVDDGLVVRQDTGDVVDDDISTHNVRGDLVREHGGPWRVSAVRAIQVWEGVAGCALVS</sequence>
<reference evidence="2" key="1">
    <citation type="submission" date="2023-01" db="EMBL/GenBank/DDBJ databases">
        <title>The diversity of Class Acidimicrobiia in South China Sea sediment environments and the proposal of Iamia marina sp. nov., a novel species of the genus Iamia.</title>
        <authorList>
            <person name="He Y."/>
            <person name="Tian X."/>
        </authorList>
    </citation>
    <scope>NUCLEOTIDE SEQUENCE</scope>
    <source>
        <strain evidence="2">DSM 19957</strain>
    </source>
</reference>
<dbReference type="EMBL" id="CP116942">
    <property type="protein sequence ID" value="WCO66315.1"/>
    <property type="molecule type" value="Genomic_DNA"/>
</dbReference>
<dbReference type="RefSeq" id="WP_272735838.1">
    <property type="nucleotide sequence ID" value="NZ_CP116942.1"/>
</dbReference>
<accession>A0AAE9Y4V7</accession>
<proteinExistence type="predicted"/>
<gene>
    <name evidence="2" type="ORF">PO878_17585</name>
</gene>
<evidence type="ECO:0000256" key="1">
    <source>
        <dbReference type="SAM" id="MobiDB-lite"/>
    </source>
</evidence>
<evidence type="ECO:0000313" key="3">
    <source>
        <dbReference type="Proteomes" id="UP001216390"/>
    </source>
</evidence>
<keyword evidence="3" id="KW-1185">Reference proteome</keyword>
<dbReference type="AlphaFoldDB" id="A0AAE9Y4V7"/>
<evidence type="ECO:0000313" key="2">
    <source>
        <dbReference type="EMBL" id="WCO66315.1"/>
    </source>
</evidence>
<protein>
    <submittedName>
        <fullName evidence="2">Uncharacterized protein</fullName>
    </submittedName>
</protein>
<feature type="region of interest" description="Disordered" evidence="1">
    <location>
        <begin position="11"/>
        <end position="70"/>
    </location>
</feature>
<name>A0AAE9Y4V7_9ACTN</name>
<dbReference type="KEGG" id="ima:PO878_17585"/>
<organism evidence="2 3">
    <name type="scientific">Iamia majanohamensis</name>
    <dbReference type="NCBI Taxonomy" id="467976"/>
    <lineage>
        <taxon>Bacteria</taxon>
        <taxon>Bacillati</taxon>
        <taxon>Actinomycetota</taxon>
        <taxon>Acidimicrobiia</taxon>
        <taxon>Acidimicrobiales</taxon>
        <taxon>Iamiaceae</taxon>
        <taxon>Iamia</taxon>
    </lineage>
</organism>